<dbReference type="PANTHER" id="PTHR47829">
    <property type="entry name" value="HYDROLASE, PUTATIVE (AFU_ORTHOLOGUE AFUA_1G12880)-RELATED"/>
    <property type="match status" value="1"/>
</dbReference>
<dbReference type="SFLD" id="SFLDG01129">
    <property type="entry name" value="C1.5:_HAD__Beta-PGM__Phosphata"/>
    <property type="match status" value="1"/>
</dbReference>
<dbReference type="InterPro" id="IPR023198">
    <property type="entry name" value="PGP-like_dom2"/>
</dbReference>
<name>A0A2T2NLA4_CORCC</name>
<dbReference type="InterPro" id="IPR052898">
    <property type="entry name" value="ACAD10-like"/>
</dbReference>
<evidence type="ECO:0000313" key="1">
    <source>
        <dbReference type="EMBL" id="PSN66212.1"/>
    </source>
</evidence>
<dbReference type="PANTHER" id="PTHR47829:SF1">
    <property type="entry name" value="HAD FAMILY PHOSPHATASE"/>
    <property type="match status" value="1"/>
</dbReference>
<dbReference type="SUPFAM" id="SSF56784">
    <property type="entry name" value="HAD-like"/>
    <property type="match status" value="1"/>
</dbReference>
<dbReference type="Gene3D" id="3.40.50.1000">
    <property type="entry name" value="HAD superfamily/HAD-like"/>
    <property type="match status" value="1"/>
</dbReference>
<keyword evidence="2" id="KW-1185">Reference proteome</keyword>
<dbReference type="OrthoDB" id="1694274at2759"/>
<sequence>MPTSNPPKAILFDIGGVCVVSPFQAILDYERESGIPVGYINFAIQRGPADTGAWQLIERGDVLLDDAWFTAFKAQLEDRDSWAQFLAKNKKKGGGAVPAIDAKRLFWRMMRISRTPDPWMYPALRRLQESGRFVLGALSNTVAFPTGVVDDEGKLFTKGLVHDKSPGNPYANDSTDIQDCFDVFVSSAHVGLRKPDPKAYELAVREMERVGREKGLLESLRAEEVVFLDDIGVNLKWAKKSGLKTIKVDLGRTKEAVRQLEEETGLVLLDERARL</sequence>
<dbReference type="InterPro" id="IPR023214">
    <property type="entry name" value="HAD_sf"/>
</dbReference>
<dbReference type="STRING" id="1448308.A0A2T2NLA4"/>
<dbReference type="Proteomes" id="UP000240883">
    <property type="component" value="Unassembled WGS sequence"/>
</dbReference>
<gene>
    <name evidence="1" type="ORF">BS50DRAFT_494818</name>
</gene>
<reference evidence="1 2" key="1">
    <citation type="journal article" date="2018" name="Front. Microbiol.">
        <title>Genome-Wide Analysis of Corynespora cassiicola Leaf Fall Disease Putative Effectors.</title>
        <authorList>
            <person name="Lopez D."/>
            <person name="Ribeiro S."/>
            <person name="Label P."/>
            <person name="Fumanal B."/>
            <person name="Venisse J.S."/>
            <person name="Kohler A."/>
            <person name="de Oliveira R.R."/>
            <person name="Labutti K."/>
            <person name="Lipzen A."/>
            <person name="Lail K."/>
            <person name="Bauer D."/>
            <person name="Ohm R.A."/>
            <person name="Barry K.W."/>
            <person name="Spatafora J."/>
            <person name="Grigoriev I.V."/>
            <person name="Martin F.M."/>
            <person name="Pujade-Renaud V."/>
        </authorList>
    </citation>
    <scope>NUCLEOTIDE SEQUENCE [LARGE SCALE GENOMIC DNA]</scope>
    <source>
        <strain evidence="1 2">Philippines</strain>
    </source>
</reference>
<dbReference type="InterPro" id="IPR036412">
    <property type="entry name" value="HAD-like_sf"/>
</dbReference>
<dbReference type="AlphaFoldDB" id="A0A2T2NLA4"/>
<dbReference type="EMBL" id="KZ678136">
    <property type="protein sequence ID" value="PSN66212.1"/>
    <property type="molecule type" value="Genomic_DNA"/>
</dbReference>
<protein>
    <submittedName>
        <fullName evidence="1">HAD-like protein</fullName>
    </submittedName>
</protein>
<organism evidence="1 2">
    <name type="scientific">Corynespora cassiicola Philippines</name>
    <dbReference type="NCBI Taxonomy" id="1448308"/>
    <lineage>
        <taxon>Eukaryota</taxon>
        <taxon>Fungi</taxon>
        <taxon>Dikarya</taxon>
        <taxon>Ascomycota</taxon>
        <taxon>Pezizomycotina</taxon>
        <taxon>Dothideomycetes</taxon>
        <taxon>Pleosporomycetidae</taxon>
        <taxon>Pleosporales</taxon>
        <taxon>Corynesporascaceae</taxon>
        <taxon>Corynespora</taxon>
    </lineage>
</organism>
<accession>A0A2T2NLA4</accession>
<dbReference type="Gene3D" id="1.10.150.240">
    <property type="entry name" value="Putative phosphatase, domain 2"/>
    <property type="match status" value="1"/>
</dbReference>
<proteinExistence type="predicted"/>
<evidence type="ECO:0000313" key="2">
    <source>
        <dbReference type="Proteomes" id="UP000240883"/>
    </source>
</evidence>
<dbReference type="Pfam" id="PF00702">
    <property type="entry name" value="Hydrolase"/>
    <property type="match status" value="1"/>
</dbReference>
<dbReference type="SFLD" id="SFLDS00003">
    <property type="entry name" value="Haloacid_Dehalogenase"/>
    <property type="match status" value="1"/>
</dbReference>